<feature type="transmembrane region" description="Helical" evidence="1">
    <location>
        <begin position="121"/>
        <end position="140"/>
    </location>
</feature>
<feature type="domain" description="EamA" evidence="2">
    <location>
        <begin position="175"/>
        <end position="305"/>
    </location>
</feature>
<feature type="transmembrane region" description="Helical" evidence="1">
    <location>
        <begin position="289"/>
        <end position="305"/>
    </location>
</feature>
<sequence>MSDRPATPPPIFEEEILPPGAPELAPARPGMLAFAALLTGSTALAIGPWFVREADVGPIASGFWRMALAIPFLFLIARLSKQRVGRPGAVLWALIAIAGFFFALNLALWHEGILRTKLANSTLFGNVSSFFFAAYGFIVARRLPSGKQAAALLLAAAGITLLLGRSYELSREHLVGDLLSIGAGLAYVVYMIAIERARLRLETWPTLALATVVGAACLLPVAQGLEGTVVPHDWTPLLCLAIGSQVIGQGLLVYAIGRLSPVVVGVVLLTQPIITAVIGFIAYGERMTGPDIIGALALAAALVLIRGRD</sequence>
<protein>
    <submittedName>
        <fullName evidence="3">DMT family transporter</fullName>
    </submittedName>
</protein>
<dbReference type="InterPro" id="IPR000620">
    <property type="entry name" value="EamA_dom"/>
</dbReference>
<comment type="caution">
    <text evidence="3">The sequence shown here is derived from an EMBL/GenBank/DDBJ whole genome shotgun (WGS) entry which is preliminary data.</text>
</comment>
<dbReference type="RefSeq" id="WP_281045522.1">
    <property type="nucleotide sequence ID" value="NZ_JARYGZ010000002.1"/>
</dbReference>
<evidence type="ECO:0000313" key="4">
    <source>
        <dbReference type="Proteomes" id="UP001160625"/>
    </source>
</evidence>
<dbReference type="EMBL" id="JARYGZ010000002">
    <property type="protein sequence ID" value="MDH7640162.1"/>
    <property type="molecule type" value="Genomic_DNA"/>
</dbReference>
<evidence type="ECO:0000313" key="3">
    <source>
        <dbReference type="EMBL" id="MDH7640162.1"/>
    </source>
</evidence>
<name>A0ABT6N4Y0_9SPHN</name>
<keyword evidence="1" id="KW-1133">Transmembrane helix</keyword>
<feature type="transmembrane region" description="Helical" evidence="1">
    <location>
        <begin position="234"/>
        <end position="255"/>
    </location>
</feature>
<dbReference type="Pfam" id="PF00892">
    <property type="entry name" value="EamA"/>
    <property type="match status" value="2"/>
</dbReference>
<dbReference type="Proteomes" id="UP001160625">
    <property type="component" value="Unassembled WGS sequence"/>
</dbReference>
<feature type="transmembrane region" description="Helical" evidence="1">
    <location>
        <begin position="89"/>
        <end position="109"/>
    </location>
</feature>
<accession>A0ABT6N4Y0</accession>
<keyword evidence="4" id="KW-1185">Reference proteome</keyword>
<evidence type="ECO:0000259" key="2">
    <source>
        <dbReference type="Pfam" id="PF00892"/>
    </source>
</evidence>
<feature type="transmembrane region" description="Helical" evidence="1">
    <location>
        <begin position="31"/>
        <end position="51"/>
    </location>
</feature>
<proteinExistence type="predicted"/>
<evidence type="ECO:0000256" key="1">
    <source>
        <dbReference type="SAM" id="Phobius"/>
    </source>
</evidence>
<keyword evidence="1" id="KW-0472">Membrane</keyword>
<feature type="transmembrane region" description="Helical" evidence="1">
    <location>
        <begin position="204"/>
        <end position="222"/>
    </location>
</feature>
<feature type="transmembrane region" description="Helical" evidence="1">
    <location>
        <begin position="173"/>
        <end position="192"/>
    </location>
</feature>
<dbReference type="SUPFAM" id="SSF103481">
    <property type="entry name" value="Multidrug resistance efflux transporter EmrE"/>
    <property type="match status" value="2"/>
</dbReference>
<dbReference type="PANTHER" id="PTHR22911">
    <property type="entry name" value="ACYL-MALONYL CONDENSING ENZYME-RELATED"/>
    <property type="match status" value="1"/>
</dbReference>
<keyword evidence="1" id="KW-0812">Transmembrane</keyword>
<feature type="transmembrane region" description="Helical" evidence="1">
    <location>
        <begin position="57"/>
        <end position="77"/>
    </location>
</feature>
<feature type="transmembrane region" description="Helical" evidence="1">
    <location>
        <begin position="262"/>
        <end position="283"/>
    </location>
</feature>
<feature type="domain" description="EamA" evidence="2">
    <location>
        <begin position="35"/>
        <end position="163"/>
    </location>
</feature>
<gene>
    <name evidence="3" type="ORF">QGN17_15600</name>
</gene>
<organism evidence="3 4">
    <name type="scientific">Sphingomonas oryzagri</name>
    <dbReference type="NCBI Taxonomy" id="3042314"/>
    <lineage>
        <taxon>Bacteria</taxon>
        <taxon>Pseudomonadati</taxon>
        <taxon>Pseudomonadota</taxon>
        <taxon>Alphaproteobacteria</taxon>
        <taxon>Sphingomonadales</taxon>
        <taxon>Sphingomonadaceae</taxon>
        <taxon>Sphingomonas</taxon>
    </lineage>
</organism>
<reference evidence="3" key="1">
    <citation type="submission" date="2023-04" db="EMBL/GenBank/DDBJ databases">
        <title>Sphingomonas sp. MAHUQ-71 isolated from rice field.</title>
        <authorList>
            <person name="Huq M.A."/>
        </authorList>
    </citation>
    <scope>NUCLEOTIDE SEQUENCE</scope>
    <source>
        <strain evidence="3">MAHUQ-71</strain>
    </source>
</reference>
<dbReference type="InterPro" id="IPR037185">
    <property type="entry name" value="EmrE-like"/>
</dbReference>